<evidence type="ECO:0000256" key="3">
    <source>
        <dbReference type="ARBA" id="ARBA00023015"/>
    </source>
</evidence>
<dbReference type="PROSITE" id="PS50811">
    <property type="entry name" value="WRKY"/>
    <property type="match status" value="1"/>
</dbReference>
<reference evidence="9" key="1">
    <citation type="journal article" date="2022" name="Front. Genet.">
        <title>Chromosome-Scale Assembly of the Dendrobium nobile Genome Provides Insights Into the Molecular Mechanism of the Biosynthesis of the Medicinal Active Ingredient of Dendrobium.</title>
        <authorList>
            <person name="Xu Q."/>
            <person name="Niu S.-C."/>
            <person name="Li K.-L."/>
            <person name="Zheng P.-J."/>
            <person name="Zhang X.-J."/>
            <person name="Jia Y."/>
            <person name="Liu Y."/>
            <person name="Niu Y.-X."/>
            <person name="Yu L.-H."/>
            <person name="Chen D.-F."/>
            <person name="Zhang G.-Q."/>
        </authorList>
    </citation>
    <scope>NUCLEOTIDE SEQUENCE</scope>
    <source>
        <tissue evidence="9">Leaf</tissue>
    </source>
</reference>
<organism evidence="9 10">
    <name type="scientific">Dendrobium nobile</name>
    <name type="common">Orchid</name>
    <dbReference type="NCBI Taxonomy" id="94219"/>
    <lineage>
        <taxon>Eukaryota</taxon>
        <taxon>Viridiplantae</taxon>
        <taxon>Streptophyta</taxon>
        <taxon>Embryophyta</taxon>
        <taxon>Tracheophyta</taxon>
        <taxon>Spermatophyta</taxon>
        <taxon>Magnoliopsida</taxon>
        <taxon>Liliopsida</taxon>
        <taxon>Asparagales</taxon>
        <taxon>Orchidaceae</taxon>
        <taxon>Epidendroideae</taxon>
        <taxon>Malaxideae</taxon>
        <taxon>Dendrobiinae</taxon>
        <taxon>Dendrobium</taxon>
    </lineage>
</organism>
<comment type="subcellular location">
    <subcellularLocation>
        <location evidence="1">Nucleus</location>
    </subcellularLocation>
</comment>
<keyword evidence="4" id="KW-0238">DNA-binding</keyword>
<evidence type="ECO:0000256" key="6">
    <source>
        <dbReference type="ARBA" id="ARBA00023242"/>
    </source>
</evidence>
<dbReference type="OrthoDB" id="652816at2759"/>
<evidence type="ECO:0000259" key="8">
    <source>
        <dbReference type="PROSITE" id="PS50811"/>
    </source>
</evidence>
<evidence type="ECO:0000256" key="4">
    <source>
        <dbReference type="ARBA" id="ARBA00023125"/>
    </source>
</evidence>
<evidence type="ECO:0000256" key="7">
    <source>
        <dbReference type="SAM" id="MobiDB-lite"/>
    </source>
</evidence>
<evidence type="ECO:0000313" key="9">
    <source>
        <dbReference type="EMBL" id="KAI0498331.1"/>
    </source>
</evidence>
<dbReference type="PANTHER" id="PTHR31221:SF42">
    <property type="entry name" value="WRKY TRANSCRIPTION FACTOR 49-RELATED"/>
    <property type="match status" value="1"/>
</dbReference>
<keyword evidence="6" id="KW-0539">Nucleus</keyword>
<evidence type="ECO:0000256" key="1">
    <source>
        <dbReference type="ARBA" id="ARBA00004123"/>
    </source>
</evidence>
<dbReference type="Proteomes" id="UP000829196">
    <property type="component" value="Unassembled WGS sequence"/>
</dbReference>
<comment type="caution">
    <text evidence="9">The sequence shown here is derived from an EMBL/GenBank/DDBJ whole genome shotgun (WGS) entry which is preliminary data.</text>
</comment>
<proteinExistence type="predicted"/>
<accession>A0A8T3AQF8</accession>
<evidence type="ECO:0000256" key="5">
    <source>
        <dbReference type="ARBA" id="ARBA00023163"/>
    </source>
</evidence>
<feature type="compositionally biased region" description="Polar residues" evidence="7">
    <location>
        <begin position="309"/>
        <end position="323"/>
    </location>
</feature>
<dbReference type="GO" id="GO:0005634">
    <property type="term" value="C:nucleus"/>
    <property type="evidence" value="ECO:0007669"/>
    <property type="project" value="UniProtKB-SubCell"/>
</dbReference>
<dbReference type="SUPFAM" id="SSF118290">
    <property type="entry name" value="WRKY DNA-binding domain"/>
    <property type="match status" value="1"/>
</dbReference>
<keyword evidence="5" id="KW-0804">Transcription</keyword>
<keyword evidence="10" id="KW-1185">Reference proteome</keyword>
<gene>
    <name evidence="9" type="ORF">KFK09_021572</name>
</gene>
<evidence type="ECO:0000313" key="10">
    <source>
        <dbReference type="Proteomes" id="UP000829196"/>
    </source>
</evidence>
<dbReference type="GO" id="GO:0043565">
    <property type="term" value="F:sequence-specific DNA binding"/>
    <property type="evidence" value="ECO:0007669"/>
    <property type="project" value="InterPro"/>
</dbReference>
<feature type="region of interest" description="Disordered" evidence="7">
    <location>
        <begin position="221"/>
        <end position="256"/>
    </location>
</feature>
<dbReference type="Pfam" id="PF03106">
    <property type="entry name" value="WRKY"/>
    <property type="match status" value="1"/>
</dbReference>
<dbReference type="SMART" id="SM00774">
    <property type="entry name" value="WRKY"/>
    <property type="match status" value="1"/>
</dbReference>
<name>A0A8T3AQF8_DENNO</name>
<dbReference type="InterPro" id="IPR044810">
    <property type="entry name" value="WRKY_plant"/>
</dbReference>
<keyword evidence="3" id="KW-0805">Transcription regulation</keyword>
<feature type="region of interest" description="Disordered" evidence="7">
    <location>
        <begin position="307"/>
        <end position="326"/>
    </location>
</feature>
<feature type="compositionally biased region" description="Basic and acidic residues" evidence="7">
    <location>
        <begin position="222"/>
        <end position="233"/>
    </location>
</feature>
<feature type="domain" description="WRKY" evidence="8">
    <location>
        <begin position="133"/>
        <end position="195"/>
    </location>
</feature>
<dbReference type="AlphaFoldDB" id="A0A8T3AQF8"/>
<sequence length="350" mass="39566">MALKAGSLLVPYAQSISLLIKLIRMEDMLDESVATWLESLEEEFNMQDVLFDTEQVPLMAPQRRATEPKSEVRSAELVNLLISKVYSGPTIGDIESALSLSCSDDGGRNYRSTLQEKGSSTKMDKYTLRLKTCDNGVADDGYKWRKYGQKLIKNSPNPRSYYRCTNPRCNAKKQVERSTEDPETVIVTYEGLHLHFTYSHILLSQKNDQHAASLNALKKQKKQTELQPKESEGQQHMQQIAQSIQNREQPQGNKHLRDGESYQEFCLEDILLENPSMREKNIHGLLTDVQRPQGMLEDVVPLMVRKPCSSATPSNEPSYFSQESSPSHYSSLFISPSSSQIDKGILSSIL</sequence>
<dbReference type="InterPro" id="IPR003657">
    <property type="entry name" value="WRKY_dom"/>
</dbReference>
<dbReference type="EMBL" id="JAGYWB010000015">
    <property type="protein sequence ID" value="KAI0498331.1"/>
    <property type="molecule type" value="Genomic_DNA"/>
</dbReference>
<keyword evidence="2" id="KW-0677">Repeat</keyword>
<dbReference type="SMR" id="A0A8T3AQF8"/>
<dbReference type="FunFam" id="2.20.25.80:FF:000006">
    <property type="entry name" value="WRKY transcription factor"/>
    <property type="match status" value="1"/>
</dbReference>
<dbReference type="InterPro" id="IPR036576">
    <property type="entry name" value="WRKY_dom_sf"/>
</dbReference>
<dbReference type="PANTHER" id="PTHR31221">
    <property type="entry name" value="WRKY TRANSCRIPTION FACTOR PROTEIN 1-RELATED"/>
    <property type="match status" value="1"/>
</dbReference>
<dbReference type="GO" id="GO:0003700">
    <property type="term" value="F:DNA-binding transcription factor activity"/>
    <property type="evidence" value="ECO:0007669"/>
    <property type="project" value="InterPro"/>
</dbReference>
<evidence type="ECO:0000256" key="2">
    <source>
        <dbReference type="ARBA" id="ARBA00022737"/>
    </source>
</evidence>
<protein>
    <recommendedName>
        <fullName evidence="8">WRKY domain-containing protein</fullName>
    </recommendedName>
</protein>
<feature type="compositionally biased region" description="Low complexity" evidence="7">
    <location>
        <begin position="234"/>
        <end position="245"/>
    </location>
</feature>
<dbReference type="Gene3D" id="2.20.25.80">
    <property type="entry name" value="WRKY domain"/>
    <property type="match status" value="1"/>
</dbReference>